<reference evidence="2" key="1">
    <citation type="submission" date="2022-03" db="EMBL/GenBank/DDBJ databases">
        <authorList>
            <person name="Alioto T."/>
            <person name="Alioto T."/>
            <person name="Gomez Garrido J."/>
        </authorList>
    </citation>
    <scope>NUCLEOTIDE SEQUENCE</scope>
</reference>
<keyword evidence="3" id="KW-1185">Reference proteome</keyword>
<dbReference type="AlphaFoldDB" id="A0AAD1R799"/>
<name>A0AAD1R799_PELCU</name>
<accession>A0AAD1R799</accession>
<feature type="compositionally biased region" description="Polar residues" evidence="1">
    <location>
        <begin position="63"/>
        <end position="81"/>
    </location>
</feature>
<feature type="region of interest" description="Disordered" evidence="1">
    <location>
        <begin position="1"/>
        <end position="38"/>
    </location>
</feature>
<feature type="compositionally biased region" description="Basic and acidic residues" evidence="1">
    <location>
        <begin position="28"/>
        <end position="38"/>
    </location>
</feature>
<feature type="region of interest" description="Disordered" evidence="1">
    <location>
        <begin position="61"/>
        <end position="97"/>
    </location>
</feature>
<evidence type="ECO:0000256" key="1">
    <source>
        <dbReference type="SAM" id="MobiDB-lite"/>
    </source>
</evidence>
<gene>
    <name evidence="2" type="ORF">PECUL_23A011407</name>
</gene>
<feature type="non-terminal residue" evidence="2">
    <location>
        <position position="1"/>
    </location>
</feature>
<sequence>YHPTLQAPDTAWGHNTESPDALPVLPEVPKDKTQDGAYHKPTYRDLEYLWSGDLAGDAAELWSTHTTPANTSMGRRNQKPTPGNAPEQRDIGAMLQR</sequence>
<organism evidence="2 3">
    <name type="scientific">Pelobates cultripes</name>
    <name type="common">Western spadefoot toad</name>
    <dbReference type="NCBI Taxonomy" id="61616"/>
    <lineage>
        <taxon>Eukaryota</taxon>
        <taxon>Metazoa</taxon>
        <taxon>Chordata</taxon>
        <taxon>Craniata</taxon>
        <taxon>Vertebrata</taxon>
        <taxon>Euteleostomi</taxon>
        <taxon>Amphibia</taxon>
        <taxon>Batrachia</taxon>
        <taxon>Anura</taxon>
        <taxon>Pelobatoidea</taxon>
        <taxon>Pelobatidae</taxon>
        <taxon>Pelobates</taxon>
    </lineage>
</organism>
<evidence type="ECO:0000313" key="2">
    <source>
        <dbReference type="EMBL" id="CAH2225396.1"/>
    </source>
</evidence>
<evidence type="ECO:0000313" key="3">
    <source>
        <dbReference type="Proteomes" id="UP001295444"/>
    </source>
</evidence>
<protein>
    <submittedName>
        <fullName evidence="2">Uncharacterized protein</fullName>
    </submittedName>
</protein>
<feature type="non-terminal residue" evidence="2">
    <location>
        <position position="97"/>
    </location>
</feature>
<proteinExistence type="predicted"/>
<dbReference type="EMBL" id="OW240912">
    <property type="protein sequence ID" value="CAH2225396.1"/>
    <property type="molecule type" value="Genomic_DNA"/>
</dbReference>
<dbReference type="Proteomes" id="UP001295444">
    <property type="component" value="Chromosome 01"/>
</dbReference>